<protein>
    <submittedName>
        <fullName evidence="1">Uncharacterized protein</fullName>
    </submittedName>
</protein>
<organism evidence="1 2">
    <name type="scientific">Smallanthus sonchifolius</name>
    <dbReference type="NCBI Taxonomy" id="185202"/>
    <lineage>
        <taxon>Eukaryota</taxon>
        <taxon>Viridiplantae</taxon>
        <taxon>Streptophyta</taxon>
        <taxon>Embryophyta</taxon>
        <taxon>Tracheophyta</taxon>
        <taxon>Spermatophyta</taxon>
        <taxon>Magnoliopsida</taxon>
        <taxon>eudicotyledons</taxon>
        <taxon>Gunneridae</taxon>
        <taxon>Pentapetalae</taxon>
        <taxon>asterids</taxon>
        <taxon>campanulids</taxon>
        <taxon>Asterales</taxon>
        <taxon>Asteraceae</taxon>
        <taxon>Asteroideae</taxon>
        <taxon>Heliantheae alliance</taxon>
        <taxon>Millerieae</taxon>
        <taxon>Smallanthus</taxon>
    </lineage>
</organism>
<name>A0ACB9GKR9_9ASTR</name>
<reference evidence="2" key="1">
    <citation type="journal article" date="2022" name="Mol. Ecol. Resour.">
        <title>The genomes of chicory, endive, great burdock and yacon provide insights into Asteraceae palaeo-polyploidization history and plant inulin production.</title>
        <authorList>
            <person name="Fan W."/>
            <person name="Wang S."/>
            <person name="Wang H."/>
            <person name="Wang A."/>
            <person name="Jiang F."/>
            <person name="Liu H."/>
            <person name="Zhao H."/>
            <person name="Xu D."/>
            <person name="Zhang Y."/>
        </authorList>
    </citation>
    <scope>NUCLEOTIDE SEQUENCE [LARGE SCALE GENOMIC DNA]</scope>
    <source>
        <strain evidence="2">cv. Yunnan</strain>
    </source>
</reference>
<gene>
    <name evidence="1" type="ORF">L1987_42777</name>
</gene>
<evidence type="ECO:0000313" key="1">
    <source>
        <dbReference type="EMBL" id="KAI3783691.1"/>
    </source>
</evidence>
<dbReference type="Proteomes" id="UP001056120">
    <property type="component" value="Linkage Group LG14"/>
</dbReference>
<keyword evidence="2" id="KW-1185">Reference proteome</keyword>
<comment type="caution">
    <text evidence="1">The sequence shown here is derived from an EMBL/GenBank/DDBJ whole genome shotgun (WGS) entry which is preliminary data.</text>
</comment>
<reference evidence="1 2" key="2">
    <citation type="journal article" date="2022" name="Mol. Ecol. Resour.">
        <title>The genomes of chicory, endive, great burdock and yacon provide insights into Asteraceae paleo-polyploidization history and plant inulin production.</title>
        <authorList>
            <person name="Fan W."/>
            <person name="Wang S."/>
            <person name="Wang H."/>
            <person name="Wang A."/>
            <person name="Jiang F."/>
            <person name="Liu H."/>
            <person name="Zhao H."/>
            <person name="Xu D."/>
            <person name="Zhang Y."/>
        </authorList>
    </citation>
    <scope>NUCLEOTIDE SEQUENCE [LARGE SCALE GENOMIC DNA]</scope>
    <source>
        <strain evidence="2">cv. Yunnan</strain>
        <tissue evidence="1">Leaves</tissue>
    </source>
</reference>
<accession>A0ACB9GKR9</accession>
<dbReference type="EMBL" id="CM042031">
    <property type="protein sequence ID" value="KAI3783691.1"/>
    <property type="molecule type" value="Genomic_DNA"/>
</dbReference>
<evidence type="ECO:0000313" key="2">
    <source>
        <dbReference type="Proteomes" id="UP001056120"/>
    </source>
</evidence>
<sequence length="107" mass="12411">MKSDLLKFFKDSVFNFFRHGGFNPDVCLVDLPVIRFEDLQNHRPRSIDRMCFICSEDYDKDDMLCQLSRCGDIFHSDCVGKLLHRKQTSCPFCRAPIFSGLPTVPCE</sequence>
<proteinExistence type="predicted"/>